<protein>
    <recommendedName>
        <fullName evidence="5">Putative pre-16S rRNA nuclease</fullName>
        <ecNumber evidence="5">3.1.-.-</ecNumber>
    </recommendedName>
</protein>
<evidence type="ECO:0000256" key="4">
    <source>
        <dbReference type="ARBA" id="ARBA00022801"/>
    </source>
</evidence>
<gene>
    <name evidence="7" type="ORF">A2717_01585</name>
</gene>
<dbReference type="PANTHER" id="PTHR33317:SF4">
    <property type="entry name" value="POLYNUCLEOTIDYL TRANSFERASE, RIBONUCLEASE H-LIKE SUPERFAMILY PROTEIN"/>
    <property type="match status" value="1"/>
</dbReference>
<dbReference type="AlphaFoldDB" id="A0A1F5N951"/>
<evidence type="ECO:0000313" key="7">
    <source>
        <dbReference type="EMBL" id="OGE74221.1"/>
    </source>
</evidence>
<evidence type="ECO:0000313" key="8">
    <source>
        <dbReference type="Proteomes" id="UP000177610"/>
    </source>
</evidence>
<accession>A0A1F5N951</accession>
<evidence type="ECO:0000256" key="3">
    <source>
        <dbReference type="ARBA" id="ARBA00022722"/>
    </source>
</evidence>
<dbReference type="EC" id="3.1.-.-" evidence="5"/>
<dbReference type="CDD" id="cd16964">
    <property type="entry name" value="YqgF"/>
    <property type="match status" value="1"/>
</dbReference>
<dbReference type="InterPro" id="IPR006641">
    <property type="entry name" value="YqgF/RNaseH-like_dom"/>
</dbReference>
<sequence length="134" mass="15060">MRILALDWGDVRIGAAISDPEATIAFPLDKVIDAKVAVSEIKKIITDLDVEKIIIGNPKNLSGDRAASATRVEDFVRILKEYTSCKFELVDERFSSVQARNKLHEAGMKEKKQRTIKDNIAAQIMLQQYLDTNK</sequence>
<comment type="caution">
    <text evidence="7">The sequence shown here is derived from an EMBL/GenBank/DDBJ whole genome shotgun (WGS) entry which is preliminary data.</text>
</comment>
<keyword evidence="1 5" id="KW-0963">Cytoplasm</keyword>
<dbReference type="InterPro" id="IPR037027">
    <property type="entry name" value="YqgF/RNaseH-like_dom_sf"/>
</dbReference>
<dbReference type="EMBL" id="MFEH01000001">
    <property type="protein sequence ID" value="OGE74221.1"/>
    <property type="molecule type" value="Genomic_DNA"/>
</dbReference>
<keyword evidence="3 5" id="KW-0540">Nuclease</keyword>
<comment type="subcellular location">
    <subcellularLocation>
        <location evidence="5">Cytoplasm</location>
    </subcellularLocation>
</comment>
<evidence type="ECO:0000256" key="2">
    <source>
        <dbReference type="ARBA" id="ARBA00022517"/>
    </source>
</evidence>
<organism evidence="7 8">
    <name type="scientific">Candidatus Doudnabacteria bacterium RIFCSPHIGHO2_01_FULL_41_86</name>
    <dbReference type="NCBI Taxonomy" id="1817821"/>
    <lineage>
        <taxon>Bacteria</taxon>
        <taxon>Candidatus Doudnaibacteriota</taxon>
    </lineage>
</organism>
<dbReference type="NCBIfam" id="TIGR00250">
    <property type="entry name" value="RNAse_H_YqgF"/>
    <property type="match status" value="1"/>
</dbReference>
<reference evidence="7 8" key="1">
    <citation type="journal article" date="2016" name="Nat. Commun.">
        <title>Thousands of microbial genomes shed light on interconnected biogeochemical processes in an aquifer system.</title>
        <authorList>
            <person name="Anantharaman K."/>
            <person name="Brown C.T."/>
            <person name="Hug L.A."/>
            <person name="Sharon I."/>
            <person name="Castelle C.J."/>
            <person name="Probst A.J."/>
            <person name="Thomas B.C."/>
            <person name="Singh A."/>
            <person name="Wilkins M.J."/>
            <person name="Karaoz U."/>
            <person name="Brodie E.L."/>
            <person name="Williams K.H."/>
            <person name="Hubbard S.S."/>
            <person name="Banfield J.F."/>
        </authorList>
    </citation>
    <scope>NUCLEOTIDE SEQUENCE [LARGE SCALE GENOMIC DNA]</scope>
</reference>
<name>A0A1F5N951_9BACT</name>
<dbReference type="GO" id="GO:0000967">
    <property type="term" value="P:rRNA 5'-end processing"/>
    <property type="evidence" value="ECO:0007669"/>
    <property type="project" value="UniProtKB-UniRule"/>
</dbReference>
<dbReference type="InterPro" id="IPR005227">
    <property type="entry name" value="YqgF"/>
</dbReference>
<feature type="domain" description="YqgF/RNase H-like" evidence="6">
    <location>
        <begin position="1"/>
        <end position="99"/>
    </location>
</feature>
<dbReference type="Pfam" id="PF03652">
    <property type="entry name" value="RuvX"/>
    <property type="match status" value="1"/>
</dbReference>
<dbReference type="GO" id="GO:0016788">
    <property type="term" value="F:hydrolase activity, acting on ester bonds"/>
    <property type="evidence" value="ECO:0007669"/>
    <property type="project" value="UniProtKB-UniRule"/>
</dbReference>
<dbReference type="GO" id="GO:0004518">
    <property type="term" value="F:nuclease activity"/>
    <property type="evidence" value="ECO:0007669"/>
    <property type="project" value="UniProtKB-KW"/>
</dbReference>
<keyword evidence="4 5" id="KW-0378">Hydrolase</keyword>
<dbReference type="Proteomes" id="UP000177610">
    <property type="component" value="Unassembled WGS sequence"/>
</dbReference>
<dbReference type="SUPFAM" id="SSF53098">
    <property type="entry name" value="Ribonuclease H-like"/>
    <property type="match status" value="1"/>
</dbReference>
<evidence type="ECO:0000256" key="1">
    <source>
        <dbReference type="ARBA" id="ARBA00022490"/>
    </source>
</evidence>
<dbReference type="Gene3D" id="3.30.420.140">
    <property type="entry name" value="YqgF/RNase H-like domain"/>
    <property type="match status" value="1"/>
</dbReference>
<comment type="similarity">
    <text evidence="5">Belongs to the YqgF HJR family.</text>
</comment>
<dbReference type="HAMAP" id="MF_00651">
    <property type="entry name" value="Nuclease_YqgF"/>
    <property type="match status" value="1"/>
</dbReference>
<dbReference type="GO" id="GO:0005829">
    <property type="term" value="C:cytosol"/>
    <property type="evidence" value="ECO:0007669"/>
    <property type="project" value="TreeGrafter"/>
</dbReference>
<dbReference type="STRING" id="1817821.A2717_01585"/>
<keyword evidence="2 5" id="KW-0690">Ribosome biogenesis</keyword>
<proteinExistence type="inferred from homology"/>
<comment type="function">
    <text evidence="5">Could be a nuclease involved in processing of the 5'-end of pre-16S rRNA.</text>
</comment>
<dbReference type="SMART" id="SM00732">
    <property type="entry name" value="YqgFc"/>
    <property type="match status" value="1"/>
</dbReference>
<evidence type="ECO:0000259" key="6">
    <source>
        <dbReference type="SMART" id="SM00732"/>
    </source>
</evidence>
<evidence type="ECO:0000256" key="5">
    <source>
        <dbReference type="HAMAP-Rule" id="MF_00651"/>
    </source>
</evidence>
<dbReference type="PANTHER" id="PTHR33317">
    <property type="entry name" value="POLYNUCLEOTIDYL TRANSFERASE, RIBONUCLEASE H-LIKE SUPERFAMILY PROTEIN"/>
    <property type="match status" value="1"/>
</dbReference>
<dbReference type="InterPro" id="IPR012337">
    <property type="entry name" value="RNaseH-like_sf"/>
</dbReference>